<dbReference type="RefSeq" id="WP_229898588.1">
    <property type="nucleotide sequence ID" value="NZ_BMVC01000030.1"/>
</dbReference>
<dbReference type="AlphaFoldDB" id="A0A918X8M4"/>
<gene>
    <name evidence="2" type="ORF">GCM10010334_81410</name>
</gene>
<evidence type="ECO:0000256" key="1">
    <source>
        <dbReference type="SAM" id="MobiDB-lite"/>
    </source>
</evidence>
<protein>
    <recommendedName>
        <fullName evidence="4">Alanine-rich protein</fullName>
    </recommendedName>
</protein>
<reference evidence="2" key="1">
    <citation type="journal article" date="2014" name="Int. J. Syst. Evol. Microbiol.">
        <title>Complete genome sequence of Corynebacterium casei LMG S-19264T (=DSM 44701T), isolated from a smear-ripened cheese.</title>
        <authorList>
            <consortium name="US DOE Joint Genome Institute (JGI-PGF)"/>
            <person name="Walter F."/>
            <person name="Albersmeier A."/>
            <person name="Kalinowski J."/>
            <person name="Ruckert C."/>
        </authorList>
    </citation>
    <scope>NUCLEOTIDE SEQUENCE</scope>
    <source>
        <strain evidence="2">JCM 4637</strain>
    </source>
</reference>
<dbReference type="EMBL" id="BMVC01000030">
    <property type="protein sequence ID" value="GHD18497.1"/>
    <property type="molecule type" value="Genomic_DNA"/>
</dbReference>
<organism evidence="2 3">
    <name type="scientific">Streptomyces finlayi</name>
    <dbReference type="NCBI Taxonomy" id="67296"/>
    <lineage>
        <taxon>Bacteria</taxon>
        <taxon>Bacillati</taxon>
        <taxon>Actinomycetota</taxon>
        <taxon>Actinomycetes</taxon>
        <taxon>Kitasatosporales</taxon>
        <taxon>Streptomycetaceae</taxon>
        <taxon>Streptomyces</taxon>
    </lineage>
</organism>
<evidence type="ECO:0000313" key="3">
    <source>
        <dbReference type="Proteomes" id="UP000638353"/>
    </source>
</evidence>
<dbReference type="Proteomes" id="UP000638353">
    <property type="component" value="Unassembled WGS sequence"/>
</dbReference>
<accession>A0A918X8M4</accession>
<reference evidence="2" key="2">
    <citation type="submission" date="2020-09" db="EMBL/GenBank/DDBJ databases">
        <authorList>
            <person name="Sun Q."/>
            <person name="Ohkuma M."/>
        </authorList>
    </citation>
    <scope>NUCLEOTIDE SEQUENCE</scope>
    <source>
        <strain evidence="2">JCM 4637</strain>
    </source>
</reference>
<comment type="caution">
    <text evidence="2">The sequence shown here is derived from an EMBL/GenBank/DDBJ whole genome shotgun (WGS) entry which is preliminary data.</text>
</comment>
<sequence>MRAVGYAYPWDVLDAPGFVERVRELGVDEVAVAVSYHSARAATPWSTAGTSVLARHAALYRPVREEAWRDAALRPAAPDWVRIPDSAGDAVRVLNAAGVPAAAWIVLTHNSRLGTEFPQYAVRNCFGESYPWSLCPSQPEVRTYAARLTAESVAGLHLASVVLEACGQLGAVHQHQHEKTDGVWSPAVERLLSVCCCTACAEEWAASGARPDDVRHLLRTEIRRLLDSADLTATGDELPVELRALILDTRQRGTDRLRDGVLAAVGPGIRVVLHGALDPWATGALPGLTPAAAAGADALVLPNWAPGRASSDAVAQARRELPPGVDVGSYVSAVAAAPVPDMAAYVTELAGAGAAELHLYHLGLAGPGRRPDLRAAVKAAHAAAPYRIRPGTPHESGRRRAGAAGPG</sequence>
<proteinExistence type="predicted"/>
<feature type="region of interest" description="Disordered" evidence="1">
    <location>
        <begin position="387"/>
        <end position="407"/>
    </location>
</feature>
<evidence type="ECO:0008006" key="4">
    <source>
        <dbReference type="Google" id="ProtNLM"/>
    </source>
</evidence>
<name>A0A918X8M4_9ACTN</name>
<evidence type="ECO:0000313" key="2">
    <source>
        <dbReference type="EMBL" id="GHD18497.1"/>
    </source>
</evidence>